<feature type="binding site" evidence="7">
    <location>
        <position position="308"/>
    </location>
    <ligand>
        <name>3-phosphoshikimate</name>
        <dbReference type="ChEBI" id="CHEBI:145989"/>
    </ligand>
</feature>
<comment type="pathway">
    <text evidence="1 7">Metabolic intermediate biosynthesis; chorismate biosynthesis; chorismate from D-erythrose 4-phosphate and phosphoenolpyruvate: step 6/7.</text>
</comment>
<keyword evidence="7" id="KW-0963">Cytoplasm</keyword>
<keyword evidence="5 7" id="KW-0057">Aromatic amino acid biosynthesis</keyword>
<evidence type="ECO:0000256" key="2">
    <source>
        <dbReference type="ARBA" id="ARBA00009948"/>
    </source>
</evidence>
<gene>
    <name evidence="7" type="primary">aroA</name>
    <name evidence="9" type="ORF">B0I18_103142</name>
</gene>
<feature type="binding site" evidence="7">
    <location>
        <position position="189"/>
    </location>
    <ligand>
        <name>3-phosphoshikimate</name>
        <dbReference type="ChEBI" id="CHEBI:145989"/>
    </ligand>
</feature>
<dbReference type="Pfam" id="PF00275">
    <property type="entry name" value="EPSP_synthase"/>
    <property type="match status" value="1"/>
</dbReference>
<keyword evidence="3 7" id="KW-0028">Amino-acid biosynthesis</keyword>
<evidence type="ECO:0000256" key="7">
    <source>
        <dbReference type="HAMAP-Rule" id="MF_00210"/>
    </source>
</evidence>
<dbReference type="InterPro" id="IPR013792">
    <property type="entry name" value="RNA3'P_cycl/enolpyr_Trfase_a/b"/>
</dbReference>
<feature type="binding site" evidence="7">
    <location>
        <position position="163"/>
    </location>
    <ligand>
        <name>phosphoenolpyruvate</name>
        <dbReference type="ChEBI" id="CHEBI:58702"/>
    </ligand>
</feature>
<dbReference type="InterPro" id="IPR001986">
    <property type="entry name" value="Enolpyruvate_Tfrase_dom"/>
</dbReference>
<feature type="binding site" evidence="7">
    <location>
        <position position="21"/>
    </location>
    <ligand>
        <name>3-phosphoshikimate</name>
        <dbReference type="ChEBI" id="CHEBI:145989"/>
    </ligand>
</feature>
<evidence type="ECO:0000256" key="5">
    <source>
        <dbReference type="ARBA" id="ARBA00023141"/>
    </source>
</evidence>
<feature type="binding site" evidence="7">
    <location>
        <position position="406"/>
    </location>
    <ligand>
        <name>phosphoenolpyruvate</name>
        <dbReference type="ChEBI" id="CHEBI:58702"/>
    </ligand>
</feature>
<keyword evidence="10" id="KW-1185">Reference proteome</keyword>
<accession>A0A2P8D5R2</accession>
<evidence type="ECO:0000256" key="6">
    <source>
        <dbReference type="ARBA" id="ARBA00044633"/>
    </source>
</evidence>
<feature type="binding site" evidence="7">
    <location>
        <position position="339"/>
    </location>
    <ligand>
        <name>phosphoenolpyruvate</name>
        <dbReference type="ChEBI" id="CHEBI:58702"/>
    </ligand>
</feature>
<evidence type="ECO:0000256" key="1">
    <source>
        <dbReference type="ARBA" id="ARBA00004811"/>
    </source>
</evidence>
<dbReference type="GO" id="GO:0008652">
    <property type="term" value="P:amino acid biosynthetic process"/>
    <property type="evidence" value="ECO:0007669"/>
    <property type="project" value="UniProtKB-KW"/>
</dbReference>
<dbReference type="Proteomes" id="UP000240572">
    <property type="component" value="Unassembled WGS sequence"/>
</dbReference>
<dbReference type="InterPro" id="IPR006264">
    <property type="entry name" value="EPSP_synthase"/>
</dbReference>
<keyword evidence="4 7" id="KW-0808">Transferase</keyword>
<dbReference type="EC" id="2.5.1.19" evidence="7"/>
<feature type="binding site" evidence="7">
    <location>
        <position position="90"/>
    </location>
    <ligand>
        <name>phosphoenolpyruvate</name>
        <dbReference type="ChEBI" id="CHEBI:58702"/>
    </ligand>
</feature>
<dbReference type="GO" id="GO:0009073">
    <property type="term" value="P:aromatic amino acid family biosynthetic process"/>
    <property type="evidence" value="ECO:0007669"/>
    <property type="project" value="UniProtKB-KW"/>
</dbReference>
<feature type="domain" description="Enolpyruvate transferase" evidence="8">
    <location>
        <begin position="7"/>
        <end position="415"/>
    </location>
</feature>
<comment type="subcellular location">
    <subcellularLocation>
        <location evidence="7">Cytoplasm</location>
    </subcellularLocation>
</comment>
<comment type="caution">
    <text evidence="7">Lacks conserved residue(s) required for the propagation of feature annotation.</text>
</comment>
<dbReference type="GO" id="GO:0003866">
    <property type="term" value="F:3-phosphoshikimate 1-carboxyvinyltransferase activity"/>
    <property type="evidence" value="ECO:0007669"/>
    <property type="project" value="UniProtKB-UniRule"/>
</dbReference>
<protein>
    <recommendedName>
        <fullName evidence="7">3-phosphoshikimate 1-carboxyvinyltransferase</fullName>
        <ecNumber evidence="7">2.5.1.19</ecNumber>
    </recommendedName>
    <alternativeName>
        <fullName evidence="7">5-enolpyruvylshikimate-3-phosphate synthase</fullName>
        <shortName evidence="7">EPSP synthase</shortName>
        <shortName evidence="7">EPSPS</shortName>
    </alternativeName>
</protein>
<dbReference type="GO" id="GO:0005737">
    <property type="term" value="C:cytoplasm"/>
    <property type="evidence" value="ECO:0007669"/>
    <property type="project" value="UniProtKB-SubCell"/>
</dbReference>
<organism evidence="9 10">
    <name type="scientific">Taibaiella chishuiensis</name>
    <dbReference type="NCBI Taxonomy" id="1434707"/>
    <lineage>
        <taxon>Bacteria</taxon>
        <taxon>Pseudomonadati</taxon>
        <taxon>Bacteroidota</taxon>
        <taxon>Chitinophagia</taxon>
        <taxon>Chitinophagales</taxon>
        <taxon>Chitinophagaceae</taxon>
        <taxon>Taibaiella</taxon>
    </lineage>
</organism>
<comment type="subunit">
    <text evidence="7">Monomer.</text>
</comment>
<feature type="binding site" evidence="7">
    <location>
        <position position="118"/>
    </location>
    <ligand>
        <name>phosphoenolpyruvate</name>
        <dbReference type="ChEBI" id="CHEBI:58702"/>
    </ligand>
</feature>
<feature type="binding site" evidence="7">
    <location>
        <position position="20"/>
    </location>
    <ligand>
        <name>phosphoenolpyruvate</name>
        <dbReference type="ChEBI" id="CHEBI:58702"/>
    </ligand>
</feature>
<feature type="binding site" evidence="7">
    <location>
        <position position="25"/>
    </location>
    <ligand>
        <name>3-phosphoshikimate</name>
        <dbReference type="ChEBI" id="CHEBI:145989"/>
    </ligand>
</feature>
<dbReference type="HAMAP" id="MF_00210">
    <property type="entry name" value="EPSP_synth"/>
    <property type="match status" value="1"/>
</dbReference>
<evidence type="ECO:0000256" key="4">
    <source>
        <dbReference type="ARBA" id="ARBA00022679"/>
    </source>
</evidence>
<dbReference type="PANTHER" id="PTHR21090:SF5">
    <property type="entry name" value="PENTAFUNCTIONAL AROM POLYPEPTIDE"/>
    <property type="match status" value="1"/>
</dbReference>
<feature type="binding site" evidence="7">
    <location>
        <position position="380"/>
    </location>
    <ligand>
        <name>phosphoenolpyruvate</name>
        <dbReference type="ChEBI" id="CHEBI:58702"/>
    </ligand>
</feature>
<feature type="active site" description="Proton acceptor" evidence="7">
    <location>
        <position position="308"/>
    </location>
</feature>
<sequence>MEIKIKPGAVKGTVMAPASKSVMQRACAAALLKGGETVIRNYGRSNDDQAALQIITDLGATVNYTDDDTLTISSAGIKAAGSVIHCGESGLSVRMFTPIVALLDRPMTITGAGSLLTRPMSFWDTLLPQLGVVAASDKGCLPLQVQGPLQPADIHIDGGLSSQFLTGLLFAYAGAGASGKRIVVEGLKSRPYVDLTLKIMKDFGLPAPVNQQYESFYFPEQYEKSDVPRKVDFTVEADWSSAAMLMVAGAIAGSVTVKGLDVFSEQADKKVLEALQDCGCHLSIQVDEVTVRKNNLKPFHFDATHCPDLFPPLVALAACCAGTSVIEGVDRLVHKESNRALTLQEEFGKMGITITLQDDKMLIKGGAIRGAVVHSRHDHRIAMACAVAALAADGPVLIEAAEAVSKSYPRFFDDLESLATA</sequence>
<name>A0A2P8D5R2_9BACT</name>
<feature type="binding site" evidence="7">
    <location>
        <position position="20"/>
    </location>
    <ligand>
        <name>3-phosphoshikimate</name>
        <dbReference type="ChEBI" id="CHEBI:145989"/>
    </ligand>
</feature>
<dbReference type="OrthoDB" id="9809920at2"/>
<comment type="catalytic activity">
    <reaction evidence="6">
        <text>3-phosphoshikimate + phosphoenolpyruvate = 5-O-(1-carboxyvinyl)-3-phosphoshikimate + phosphate</text>
        <dbReference type="Rhea" id="RHEA:21256"/>
        <dbReference type="ChEBI" id="CHEBI:43474"/>
        <dbReference type="ChEBI" id="CHEBI:57701"/>
        <dbReference type="ChEBI" id="CHEBI:58702"/>
        <dbReference type="ChEBI" id="CHEBI:145989"/>
        <dbReference type="EC" id="2.5.1.19"/>
    </reaction>
    <physiologicalReaction direction="left-to-right" evidence="6">
        <dbReference type="Rhea" id="RHEA:21257"/>
    </physiologicalReaction>
</comment>
<evidence type="ECO:0000259" key="8">
    <source>
        <dbReference type="Pfam" id="PF00275"/>
    </source>
</evidence>
<feature type="binding site" evidence="7">
    <location>
        <position position="162"/>
    </location>
    <ligand>
        <name>3-phosphoshikimate</name>
        <dbReference type="ChEBI" id="CHEBI:145989"/>
    </ligand>
</feature>
<dbReference type="InterPro" id="IPR036968">
    <property type="entry name" value="Enolpyruvate_Tfrase_sf"/>
</dbReference>
<dbReference type="GO" id="GO:0009423">
    <property type="term" value="P:chorismate biosynthetic process"/>
    <property type="evidence" value="ECO:0007669"/>
    <property type="project" value="UniProtKB-UniRule"/>
</dbReference>
<comment type="function">
    <text evidence="7">Catalyzes the transfer of the enolpyruvyl moiety of phosphoenolpyruvate (PEP) to the 5-hydroxyl of shikimate-3-phosphate (S3P) to produce enolpyruvyl shikimate-3-phosphate and inorganic phosphate.</text>
</comment>
<dbReference type="NCBIfam" id="TIGR01356">
    <property type="entry name" value="aroA"/>
    <property type="match status" value="1"/>
</dbReference>
<comment type="similarity">
    <text evidence="2 7">Belongs to the EPSP synthase family.</text>
</comment>
<dbReference type="PANTHER" id="PTHR21090">
    <property type="entry name" value="AROM/DEHYDROQUINATE SYNTHASE"/>
    <property type="match status" value="1"/>
</dbReference>
<proteinExistence type="inferred from homology"/>
<dbReference type="PIRSF" id="PIRSF000505">
    <property type="entry name" value="EPSPS"/>
    <property type="match status" value="1"/>
</dbReference>
<feature type="binding site" evidence="7">
    <location>
        <position position="161"/>
    </location>
    <ligand>
        <name>3-phosphoshikimate</name>
        <dbReference type="ChEBI" id="CHEBI:145989"/>
    </ligand>
</feature>
<feature type="binding site" evidence="7">
    <location>
        <position position="163"/>
    </location>
    <ligand>
        <name>3-phosphoshikimate</name>
        <dbReference type="ChEBI" id="CHEBI:145989"/>
    </ligand>
</feature>
<dbReference type="UniPathway" id="UPA00053">
    <property type="reaction ID" value="UER00089"/>
</dbReference>
<evidence type="ECO:0000256" key="3">
    <source>
        <dbReference type="ARBA" id="ARBA00022605"/>
    </source>
</evidence>
<dbReference type="Gene3D" id="3.65.10.10">
    <property type="entry name" value="Enolpyruvate transferase domain"/>
    <property type="match status" value="2"/>
</dbReference>
<dbReference type="SUPFAM" id="SSF55205">
    <property type="entry name" value="EPT/RTPC-like"/>
    <property type="match status" value="1"/>
</dbReference>
<dbReference type="AlphaFoldDB" id="A0A2P8D5R2"/>
<feature type="binding site" evidence="7">
    <location>
        <position position="335"/>
    </location>
    <ligand>
        <name>3-phosphoshikimate</name>
        <dbReference type="ChEBI" id="CHEBI:145989"/>
    </ligand>
</feature>
<comment type="caution">
    <text evidence="9">The sequence shown here is derived from an EMBL/GenBank/DDBJ whole genome shotgun (WGS) entry which is preliminary data.</text>
</comment>
<evidence type="ECO:0000313" key="9">
    <source>
        <dbReference type="EMBL" id="PSK92565.1"/>
    </source>
</evidence>
<dbReference type="RefSeq" id="WP_106522752.1">
    <property type="nucleotide sequence ID" value="NZ_PYGD01000003.1"/>
</dbReference>
<dbReference type="EMBL" id="PYGD01000003">
    <property type="protein sequence ID" value="PSK92565.1"/>
    <property type="molecule type" value="Genomic_DNA"/>
</dbReference>
<evidence type="ECO:0000313" key="10">
    <source>
        <dbReference type="Proteomes" id="UP000240572"/>
    </source>
</evidence>
<reference evidence="9 10" key="1">
    <citation type="submission" date="2018-03" db="EMBL/GenBank/DDBJ databases">
        <title>Genomic Encyclopedia of Type Strains, Phase III (KMG-III): the genomes of soil and plant-associated and newly described type strains.</title>
        <authorList>
            <person name="Whitman W."/>
        </authorList>
    </citation>
    <scope>NUCLEOTIDE SEQUENCE [LARGE SCALE GENOMIC DNA]</scope>
    <source>
        <strain evidence="9 10">CGMCC 1.12700</strain>
    </source>
</reference>